<feature type="transmembrane region" description="Helical" evidence="7">
    <location>
        <begin position="336"/>
        <end position="353"/>
    </location>
</feature>
<evidence type="ECO:0000256" key="3">
    <source>
        <dbReference type="ARBA" id="ARBA00022692"/>
    </source>
</evidence>
<evidence type="ECO:0000256" key="1">
    <source>
        <dbReference type="ARBA" id="ARBA00004141"/>
    </source>
</evidence>
<feature type="transmembrane region" description="Helical" evidence="7">
    <location>
        <begin position="365"/>
        <end position="385"/>
    </location>
</feature>
<evidence type="ECO:0000256" key="2">
    <source>
        <dbReference type="ARBA" id="ARBA00022448"/>
    </source>
</evidence>
<evidence type="ECO:0000256" key="4">
    <source>
        <dbReference type="ARBA" id="ARBA00022989"/>
    </source>
</evidence>
<dbReference type="EMBL" id="KZ678129">
    <property type="protein sequence ID" value="PSN72954.1"/>
    <property type="molecule type" value="Genomic_DNA"/>
</dbReference>
<feature type="transmembrane region" description="Helical" evidence="7">
    <location>
        <begin position="391"/>
        <end position="414"/>
    </location>
</feature>
<feature type="transmembrane region" description="Helical" evidence="7">
    <location>
        <begin position="297"/>
        <end position="316"/>
    </location>
</feature>
<feature type="transmembrane region" description="Helical" evidence="7">
    <location>
        <begin position="426"/>
        <end position="447"/>
    </location>
</feature>
<evidence type="ECO:0000256" key="7">
    <source>
        <dbReference type="SAM" id="Phobius"/>
    </source>
</evidence>
<dbReference type="Proteomes" id="UP000240883">
    <property type="component" value="Unassembled WGS sequence"/>
</dbReference>
<dbReference type="GO" id="GO:0022857">
    <property type="term" value="F:transmembrane transporter activity"/>
    <property type="evidence" value="ECO:0007669"/>
    <property type="project" value="InterPro"/>
</dbReference>
<accession>A0A2T2P5I8</accession>
<keyword evidence="3 7" id="KW-0812">Transmembrane</keyword>
<keyword evidence="4 7" id="KW-1133">Transmembrane helix</keyword>
<feature type="transmembrane region" description="Helical" evidence="7">
    <location>
        <begin position="103"/>
        <end position="124"/>
    </location>
</feature>
<dbReference type="FunFam" id="1.20.1250.20:FF:000034">
    <property type="entry name" value="MFS general substrate transporter"/>
    <property type="match status" value="1"/>
</dbReference>
<gene>
    <name evidence="9" type="ORF">BS50DRAFT_653239</name>
</gene>
<evidence type="ECO:0000313" key="10">
    <source>
        <dbReference type="Proteomes" id="UP000240883"/>
    </source>
</evidence>
<evidence type="ECO:0000259" key="8">
    <source>
        <dbReference type="PROSITE" id="PS50850"/>
    </source>
</evidence>
<protein>
    <submittedName>
        <fullName evidence="9">Retrograde regulation protein 2</fullName>
    </submittedName>
</protein>
<name>A0A2T2P5I8_CORCC</name>
<comment type="subcellular location">
    <subcellularLocation>
        <location evidence="1">Membrane</location>
        <topology evidence="1">Multi-pass membrane protein</topology>
    </subcellularLocation>
</comment>
<evidence type="ECO:0000313" key="9">
    <source>
        <dbReference type="EMBL" id="PSN72954.1"/>
    </source>
</evidence>
<feature type="transmembrane region" description="Helical" evidence="7">
    <location>
        <begin position="131"/>
        <end position="150"/>
    </location>
</feature>
<dbReference type="PROSITE" id="PS50850">
    <property type="entry name" value="MFS"/>
    <property type="match status" value="1"/>
</dbReference>
<dbReference type="PANTHER" id="PTHR43791">
    <property type="entry name" value="PERMEASE-RELATED"/>
    <property type="match status" value="1"/>
</dbReference>
<dbReference type="SUPFAM" id="SSF103473">
    <property type="entry name" value="MFS general substrate transporter"/>
    <property type="match status" value="1"/>
</dbReference>
<feature type="transmembrane region" description="Helical" evidence="7">
    <location>
        <begin position="224"/>
        <end position="246"/>
    </location>
</feature>
<dbReference type="AlphaFoldDB" id="A0A2T2P5I8"/>
<feature type="transmembrane region" description="Helical" evidence="7">
    <location>
        <begin position="453"/>
        <end position="475"/>
    </location>
</feature>
<evidence type="ECO:0000256" key="6">
    <source>
        <dbReference type="SAM" id="MobiDB-lite"/>
    </source>
</evidence>
<feature type="transmembrane region" description="Helical" evidence="7">
    <location>
        <begin position="191"/>
        <end position="212"/>
    </location>
</feature>
<reference evidence="9 10" key="1">
    <citation type="journal article" date="2018" name="Front. Microbiol.">
        <title>Genome-Wide Analysis of Corynespora cassiicola Leaf Fall Disease Putative Effectors.</title>
        <authorList>
            <person name="Lopez D."/>
            <person name="Ribeiro S."/>
            <person name="Label P."/>
            <person name="Fumanal B."/>
            <person name="Venisse J.S."/>
            <person name="Kohler A."/>
            <person name="de Oliveira R.R."/>
            <person name="Labutti K."/>
            <person name="Lipzen A."/>
            <person name="Lail K."/>
            <person name="Bauer D."/>
            <person name="Ohm R.A."/>
            <person name="Barry K.W."/>
            <person name="Spatafora J."/>
            <person name="Grigoriev I.V."/>
            <person name="Martin F.M."/>
            <person name="Pujade-Renaud V."/>
        </authorList>
    </citation>
    <scope>NUCLEOTIDE SEQUENCE [LARGE SCALE GENOMIC DNA]</scope>
    <source>
        <strain evidence="9 10">Philippines</strain>
    </source>
</reference>
<dbReference type="PANTHER" id="PTHR43791:SF18">
    <property type="entry name" value="NICOTINIC ACID TRANSPORTER TNA1, PUTATIVE (AFU_ORTHOLOGUE AFUA_3G03820)-RELATED"/>
    <property type="match status" value="1"/>
</dbReference>
<feature type="compositionally biased region" description="Polar residues" evidence="6">
    <location>
        <begin position="1"/>
        <end position="14"/>
    </location>
</feature>
<keyword evidence="2" id="KW-0813">Transport</keyword>
<dbReference type="InterPro" id="IPR011701">
    <property type="entry name" value="MFS"/>
</dbReference>
<dbReference type="FunFam" id="1.20.1250.20:FF:000013">
    <property type="entry name" value="MFS general substrate transporter"/>
    <property type="match status" value="1"/>
</dbReference>
<evidence type="ECO:0000256" key="5">
    <source>
        <dbReference type="ARBA" id="ARBA00023136"/>
    </source>
</evidence>
<proteinExistence type="predicted"/>
<organism evidence="9 10">
    <name type="scientific">Corynespora cassiicola Philippines</name>
    <dbReference type="NCBI Taxonomy" id="1448308"/>
    <lineage>
        <taxon>Eukaryota</taxon>
        <taxon>Fungi</taxon>
        <taxon>Dikarya</taxon>
        <taxon>Ascomycota</taxon>
        <taxon>Pezizomycotina</taxon>
        <taxon>Dothideomycetes</taxon>
        <taxon>Pleosporomycetidae</taxon>
        <taxon>Pleosporales</taxon>
        <taxon>Corynesporascaceae</taxon>
        <taxon>Corynespora</taxon>
    </lineage>
</organism>
<feature type="transmembrane region" description="Helical" evidence="7">
    <location>
        <begin position="65"/>
        <end position="83"/>
    </location>
</feature>
<dbReference type="Pfam" id="PF07690">
    <property type="entry name" value="MFS_1"/>
    <property type="match status" value="1"/>
</dbReference>
<dbReference type="GO" id="GO:0016020">
    <property type="term" value="C:membrane"/>
    <property type="evidence" value="ECO:0007669"/>
    <property type="project" value="UniProtKB-SubCell"/>
</dbReference>
<dbReference type="OrthoDB" id="2962993at2759"/>
<feature type="transmembrane region" description="Helical" evidence="7">
    <location>
        <begin position="162"/>
        <end position="179"/>
    </location>
</feature>
<keyword evidence="10" id="KW-1185">Reference proteome</keyword>
<sequence length="517" mass="57725">MTETPVRSLSQHNLPFSHGNDEKDDSIEKIENLPTRANAGLNESNLPSYHDIETQRILRKVDYRLLPMLTLLYVLAFLDRGNIGNAKVAGMNEDLGLTSAQYNIALTVFFFPYAIFEVPSNIILKLLRPSIWICIMMCSWGLVMTFQGLVKNYHHLVVTRTLLGFTESGFFPAATYLLTTWYCRFEVQTRMAVFFSAASMAGAFSGLLAFAIEKMRGVGGLEGWRWIFILEGIVTVLVGLTLPWTLPDSPAEASFLTTDEKLFIARRLEQDAGTSSGRVKSGEKFQWRFLRAALTEWKIYFAMIAYWGNSVCLYAFTYSAPSIILEMGYTAANAQLLTIPIYVLGVVSTLVFSRMADRRKSRWPFIVGPFSIALLGLIGLLSIPHPRLPGLTYAFLFTIPAGVYPPLIGILAWVSNNLAPSWKRAVGMALLISLGNFGGAIGSNIFIESQRPSYPLGYGFCIAIVAAAIICTLVLRTSWVRVNNKRDAMSDDDICSQYTEDELLDMGDKSPRYRYVV</sequence>
<dbReference type="InterPro" id="IPR020846">
    <property type="entry name" value="MFS_dom"/>
</dbReference>
<feature type="region of interest" description="Disordered" evidence="6">
    <location>
        <begin position="1"/>
        <end position="25"/>
    </location>
</feature>
<dbReference type="InterPro" id="IPR036259">
    <property type="entry name" value="MFS_trans_sf"/>
</dbReference>
<dbReference type="Gene3D" id="1.20.1250.20">
    <property type="entry name" value="MFS general substrate transporter like domains"/>
    <property type="match status" value="2"/>
</dbReference>
<feature type="domain" description="Major facilitator superfamily (MFS) profile" evidence="8">
    <location>
        <begin position="65"/>
        <end position="486"/>
    </location>
</feature>
<keyword evidence="5 7" id="KW-0472">Membrane</keyword>